<organism evidence="1 2">
    <name type="scientific">Streptococcus suis</name>
    <dbReference type="NCBI Taxonomy" id="1307"/>
    <lineage>
        <taxon>Bacteria</taxon>
        <taxon>Bacillati</taxon>
        <taxon>Bacillota</taxon>
        <taxon>Bacilli</taxon>
        <taxon>Lactobacillales</taxon>
        <taxon>Streptococcaceae</taxon>
        <taxon>Streptococcus</taxon>
    </lineage>
</organism>
<dbReference type="Proteomes" id="UP000323128">
    <property type="component" value="Plasmid pSRD478_1"/>
</dbReference>
<geneLocation type="plasmid" evidence="1 2">
    <name>pSRD478_1</name>
</geneLocation>
<evidence type="ECO:0000313" key="2">
    <source>
        <dbReference type="Proteomes" id="UP000323128"/>
    </source>
</evidence>
<name>A0ACD4UI90_STRSU</name>
<gene>
    <name evidence="1" type="ORF">A7J08_10340</name>
</gene>
<dbReference type="EMBL" id="CP030011">
    <property type="protein sequence ID" value="WLD56213.1"/>
    <property type="molecule type" value="Genomic_DNA"/>
</dbReference>
<sequence>MAFESKKEKLSQVLQEQLKESPARKIRRVGRPSGKTKFPYQFTLKPQNRDKLDRIAEKAGYNGVSTFLDEWIENYKE</sequence>
<accession>A0ACD4UI90</accession>
<proteinExistence type="predicted"/>
<keyword evidence="1" id="KW-0614">Plasmid</keyword>
<evidence type="ECO:0000313" key="1">
    <source>
        <dbReference type="EMBL" id="WLD56213.1"/>
    </source>
</evidence>
<reference evidence="1 2" key="1">
    <citation type="journal article" date="2021" name="Front. Microbiol.">
        <title>Comparative Virulence and Genomic Analysis of Streptococcus suis Isolates.</title>
        <authorList>
            <person name="Nicholson T.L."/>
            <person name="Waack U."/>
            <person name="Anderson T.K."/>
            <person name="Bayles D.O."/>
            <person name="Zaia S.R."/>
            <person name="Goertz I."/>
            <person name="Eppinger M."/>
            <person name="Hau S.J."/>
            <person name="Brockmeier S.L."/>
            <person name="Shore S.M."/>
        </authorList>
    </citation>
    <scope>NUCLEOTIDE SEQUENCE [LARGE SCALE GENOMIC DNA]</scope>
    <source>
        <strain evidence="1 2">SRD478</strain>
    </source>
</reference>
<protein>
    <submittedName>
        <fullName evidence="1">Uncharacterized protein</fullName>
    </submittedName>
</protein>